<dbReference type="Pfam" id="PF06259">
    <property type="entry name" value="Abhydrolase_8"/>
    <property type="match status" value="1"/>
</dbReference>
<evidence type="ECO:0000256" key="1">
    <source>
        <dbReference type="SAM" id="Coils"/>
    </source>
</evidence>
<dbReference type="EMBL" id="QYRP01000002">
    <property type="protein sequence ID" value="RJS47563.1"/>
    <property type="molecule type" value="Genomic_DNA"/>
</dbReference>
<dbReference type="InterPro" id="IPR029058">
    <property type="entry name" value="AB_hydrolase_fold"/>
</dbReference>
<evidence type="ECO:0000259" key="2">
    <source>
        <dbReference type="Pfam" id="PF06259"/>
    </source>
</evidence>
<evidence type="ECO:0000313" key="3">
    <source>
        <dbReference type="EMBL" id="RJS47563.1"/>
    </source>
</evidence>
<keyword evidence="4" id="KW-1185">Reference proteome</keyword>
<organism evidence="3 4">
    <name type="scientific">Nocardioides cavernaquae</name>
    <dbReference type="NCBI Taxonomy" id="2321396"/>
    <lineage>
        <taxon>Bacteria</taxon>
        <taxon>Bacillati</taxon>
        <taxon>Actinomycetota</taxon>
        <taxon>Actinomycetes</taxon>
        <taxon>Propionibacteriales</taxon>
        <taxon>Nocardioidaceae</taxon>
        <taxon>Nocardioides</taxon>
    </lineage>
</organism>
<dbReference type="Gene3D" id="3.40.50.1820">
    <property type="entry name" value="alpha/beta hydrolase"/>
    <property type="match status" value="1"/>
</dbReference>
<feature type="coiled-coil region" evidence="1">
    <location>
        <begin position="83"/>
        <end position="110"/>
    </location>
</feature>
<dbReference type="Proteomes" id="UP000276542">
    <property type="component" value="Unassembled WGS sequence"/>
</dbReference>
<protein>
    <recommendedName>
        <fullName evidence="2">DUF1023 domain-containing protein</fullName>
    </recommendedName>
</protein>
<dbReference type="RefSeq" id="WP_120061526.1">
    <property type="nucleotide sequence ID" value="NZ_QYRP01000002.1"/>
</dbReference>
<accession>A0A3A5HAC1</accession>
<reference evidence="4" key="1">
    <citation type="submission" date="2018-09" db="EMBL/GenBank/DDBJ databases">
        <authorList>
            <person name="Zhu H."/>
        </authorList>
    </citation>
    <scope>NUCLEOTIDE SEQUENCE [LARGE SCALE GENOMIC DNA]</scope>
    <source>
        <strain evidence="4">K1W22B-1</strain>
    </source>
</reference>
<dbReference type="InterPro" id="IPR010427">
    <property type="entry name" value="DUF1023"/>
</dbReference>
<dbReference type="OrthoDB" id="3259161at2"/>
<sequence>MTGLPRNPTPPPAIPEADAVAALIQHWQVGLDRLVAADVMIATDGVATGWAGPASEAARRAGQQTSHDLAEAALSGIRAIRSLDGWARQLRQLRAEREDLLMRVDAASAELARLALMPDNTLATPVIRSRAWQEHRDLDADLASWSAKVAAADAAIVAALTTPDPVDALNADRDPRHRDAAESTRRALAEAAAAGIPAYLLSYQPDAFGGDGEVVIAFGDPVAAAHTAVIVPGITNDAATIDLQSLGALSLQAAATTRSARTARTARTSTIAWMGYDAPSHPAFHGGRLDPRELKDLGRTLGEGAAEDGGHELVEFVGELREANPLTDVTVVGHSYGSTTAAHAAVDGLEADRLVFLGSPGLGDEVDRASDLGLPAGAVFVSAAQLDPVTWLGGPHRVAGHEVDTHGVGLGDDPSRADFGATRLAGDNGREFHLDSLDQVVLNHNAYLAPGSQFADNVAAVVLDQEPATTRGRTTTGEELLAGWATQEAARALPLPWR</sequence>
<dbReference type="SUPFAM" id="SSF53474">
    <property type="entry name" value="alpha/beta-Hydrolases"/>
    <property type="match status" value="1"/>
</dbReference>
<dbReference type="AlphaFoldDB" id="A0A3A5HAC1"/>
<gene>
    <name evidence="3" type="ORF">D4739_15985</name>
</gene>
<feature type="domain" description="DUF1023" evidence="2">
    <location>
        <begin position="211"/>
        <end position="390"/>
    </location>
</feature>
<name>A0A3A5HAC1_9ACTN</name>
<proteinExistence type="predicted"/>
<comment type="caution">
    <text evidence="3">The sequence shown here is derived from an EMBL/GenBank/DDBJ whole genome shotgun (WGS) entry which is preliminary data.</text>
</comment>
<keyword evidence="1" id="KW-0175">Coiled coil</keyword>
<evidence type="ECO:0000313" key="4">
    <source>
        <dbReference type="Proteomes" id="UP000276542"/>
    </source>
</evidence>